<evidence type="ECO:0000313" key="1">
    <source>
        <dbReference type="EMBL" id="KPK70972.1"/>
    </source>
</evidence>
<feature type="non-terminal residue" evidence="1">
    <location>
        <position position="1"/>
    </location>
</feature>
<evidence type="ECO:0000313" key="2">
    <source>
        <dbReference type="Proteomes" id="UP000051096"/>
    </source>
</evidence>
<dbReference type="EMBL" id="LJUO01000076">
    <property type="protein sequence ID" value="KPK70972.1"/>
    <property type="molecule type" value="Genomic_DNA"/>
</dbReference>
<sequence length="122" mass="13943">KIARALRPGGKLLLDIRNARAPRKTTTSWMKLCNGYLVMADRYDAEHKREHGDCLFIDASGNVNVLTGALRRATSRLYTLPEMKAMLRDARLRYLHAYCGFQVPPKELIPSYRRNIVVVAQK</sequence>
<protein>
    <recommendedName>
        <fullName evidence="3">Class I SAM-dependent methyltransferase</fullName>
    </recommendedName>
</protein>
<dbReference type="InterPro" id="IPR029063">
    <property type="entry name" value="SAM-dependent_MTases_sf"/>
</dbReference>
<name>A0A0S8GGN7_UNCW3</name>
<dbReference type="AlphaFoldDB" id="A0A0S8GGN7"/>
<dbReference type="Gene3D" id="3.40.50.150">
    <property type="entry name" value="Vaccinia Virus protein VP39"/>
    <property type="match status" value="1"/>
</dbReference>
<accession>A0A0S8GGN7</accession>
<gene>
    <name evidence="1" type="ORF">AMJ87_08085</name>
</gene>
<comment type="caution">
    <text evidence="1">The sequence shown here is derived from an EMBL/GenBank/DDBJ whole genome shotgun (WGS) entry which is preliminary data.</text>
</comment>
<evidence type="ECO:0008006" key="3">
    <source>
        <dbReference type="Google" id="ProtNLM"/>
    </source>
</evidence>
<organism evidence="1 2">
    <name type="scientific">candidate division WOR_3 bacterium SM23_60</name>
    <dbReference type="NCBI Taxonomy" id="1703780"/>
    <lineage>
        <taxon>Bacteria</taxon>
        <taxon>Bacteria division WOR-3</taxon>
    </lineage>
</organism>
<dbReference type="Proteomes" id="UP000051096">
    <property type="component" value="Unassembled WGS sequence"/>
</dbReference>
<dbReference type="SUPFAM" id="SSF53335">
    <property type="entry name" value="S-adenosyl-L-methionine-dependent methyltransferases"/>
    <property type="match status" value="1"/>
</dbReference>
<reference evidence="1 2" key="1">
    <citation type="journal article" date="2015" name="Microbiome">
        <title>Genomic resolution of linkages in carbon, nitrogen, and sulfur cycling among widespread estuary sediment bacteria.</title>
        <authorList>
            <person name="Baker B.J."/>
            <person name="Lazar C.S."/>
            <person name="Teske A.P."/>
            <person name="Dick G.J."/>
        </authorList>
    </citation>
    <scope>NUCLEOTIDE SEQUENCE [LARGE SCALE GENOMIC DNA]</scope>
    <source>
        <strain evidence="1">SM23_60</strain>
    </source>
</reference>
<proteinExistence type="predicted"/>